<evidence type="ECO:0000313" key="5">
    <source>
        <dbReference type="Proteomes" id="UP000199706"/>
    </source>
</evidence>
<feature type="active site" description="Tele-phosphohistidine intermediate" evidence="2">
    <location>
        <position position="9"/>
    </location>
</feature>
<dbReference type="GO" id="GO:0016787">
    <property type="term" value="F:hydrolase activity"/>
    <property type="evidence" value="ECO:0007669"/>
    <property type="project" value="UniProtKB-KW"/>
</dbReference>
<gene>
    <name evidence="4" type="ORF">SAMN05216466_109241</name>
</gene>
<organism evidence="4 5">
    <name type="scientific">Paraburkholderia phenazinium</name>
    <dbReference type="NCBI Taxonomy" id="60549"/>
    <lineage>
        <taxon>Bacteria</taxon>
        <taxon>Pseudomonadati</taxon>
        <taxon>Pseudomonadota</taxon>
        <taxon>Betaproteobacteria</taxon>
        <taxon>Burkholderiales</taxon>
        <taxon>Burkholderiaceae</taxon>
        <taxon>Paraburkholderia</taxon>
    </lineage>
</organism>
<dbReference type="SUPFAM" id="SSF53254">
    <property type="entry name" value="Phosphoglycerate mutase-like"/>
    <property type="match status" value="1"/>
</dbReference>
<dbReference type="SMART" id="SM00855">
    <property type="entry name" value="PGAM"/>
    <property type="match status" value="1"/>
</dbReference>
<dbReference type="CDD" id="cd07067">
    <property type="entry name" value="HP_PGM_like"/>
    <property type="match status" value="1"/>
</dbReference>
<evidence type="ECO:0000313" key="4">
    <source>
        <dbReference type="EMBL" id="SDH39475.1"/>
    </source>
</evidence>
<keyword evidence="1" id="KW-0378">Hydrolase</keyword>
<feature type="binding site" evidence="3">
    <location>
        <position position="54"/>
    </location>
    <ligand>
        <name>substrate</name>
    </ligand>
</feature>
<dbReference type="InterPro" id="IPR013078">
    <property type="entry name" value="His_Pase_superF_clade-1"/>
</dbReference>
<dbReference type="InterPro" id="IPR029033">
    <property type="entry name" value="His_PPase_superfam"/>
</dbReference>
<protein>
    <submittedName>
        <fullName evidence="4">Broad specificity phosphatase PhoE</fullName>
    </submittedName>
</protein>
<dbReference type="PANTHER" id="PTHR20935:SF0">
    <property type="entry name" value="SERINE_THREONINE-PROTEIN PHOSPHATASE PGAM5, MITOCHONDRIAL"/>
    <property type="match status" value="1"/>
</dbReference>
<evidence type="ECO:0000256" key="3">
    <source>
        <dbReference type="PIRSR" id="PIRSR613078-2"/>
    </source>
</evidence>
<sequence>MAELYLVRHGQASFGAENYDELSPSGRTQSRWLGEYFAQAQVRFDRVVIGTMQRHRQTADAILAAMGGPQVELAQDAGLNEYDFQALFAALGEEGSPLGLSAGLSASTSKKDFYKGLRQVLQLWTEDRLPGQVPETWRQFQTRVERARIDIQRAGGKRVLIVSSGGPIAVTAQQVLQAPAATAIALNMQIRNSSVCQYVFNDAAMSLVSFNSVPHLEHAERHEFVTYG</sequence>
<evidence type="ECO:0000256" key="1">
    <source>
        <dbReference type="ARBA" id="ARBA00022801"/>
    </source>
</evidence>
<feature type="active site" description="Proton donor/acceptor" evidence="2">
    <location>
        <position position="81"/>
    </location>
</feature>
<reference evidence="4 5" key="1">
    <citation type="submission" date="2016-10" db="EMBL/GenBank/DDBJ databases">
        <authorList>
            <person name="de Groot N.N."/>
        </authorList>
    </citation>
    <scope>NUCLEOTIDE SEQUENCE [LARGE SCALE GENOMIC DNA]</scope>
    <source>
        <strain evidence="4 5">LMG 2247</strain>
    </source>
</reference>
<dbReference type="PANTHER" id="PTHR20935">
    <property type="entry name" value="PHOSPHOGLYCERATE MUTASE-RELATED"/>
    <property type="match status" value="1"/>
</dbReference>
<dbReference type="RefSeq" id="WP_090686514.1">
    <property type="nucleotide sequence ID" value="NZ_CADERL010000004.1"/>
</dbReference>
<dbReference type="Proteomes" id="UP000199706">
    <property type="component" value="Unassembled WGS sequence"/>
</dbReference>
<dbReference type="Gene3D" id="3.40.50.1240">
    <property type="entry name" value="Phosphoglycerate mutase-like"/>
    <property type="match status" value="1"/>
</dbReference>
<dbReference type="OrthoDB" id="280692at2"/>
<dbReference type="Pfam" id="PF00300">
    <property type="entry name" value="His_Phos_1"/>
    <property type="match status" value="2"/>
</dbReference>
<dbReference type="InterPro" id="IPR051021">
    <property type="entry name" value="Mito_Ser/Thr_phosphatase"/>
</dbReference>
<accession>A0A1G8C264</accession>
<name>A0A1G8C264_9BURK</name>
<dbReference type="AlphaFoldDB" id="A0A1G8C264"/>
<evidence type="ECO:0000256" key="2">
    <source>
        <dbReference type="PIRSR" id="PIRSR613078-1"/>
    </source>
</evidence>
<proteinExistence type="predicted"/>
<dbReference type="EMBL" id="FNCJ01000009">
    <property type="protein sequence ID" value="SDH39475.1"/>
    <property type="molecule type" value="Genomic_DNA"/>
</dbReference>